<feature type="compositionally biased region" description="Polar residues" evidence="2">
    <location>
        <begin position="350"/>
        <end position="360"/>
    </location>
</feature>
<feature type="region of interest" description="Disordered" evidence="2">
    <location>
        <begin position="1098"/>
        <end position="1146"/>
    </location>
</feature>
<dbReference type="InterPro" id="IPR039895">
    <property type="entry name" value="COBL-like"/>
</dbReference>
<feature type="compositionally biased region" description="Basic and acidic residues" evidence="2">
    <location>
        <begin position="1496"/>
        <end position="1507"/>
    </location>
</feature>
<feature type="compositionally biased region" description="Polar residues" evidence="2">
    <location>
        <begin position="1266"/>
        <end position="1278"/>
    </location>
</feature>
<gene>
    <name evidence="4" type="ORF">LARSCL_LOCUS15108</name>
</gene>
<dbReference type="InterPro" id="IPR003124">
    <property type="entry name" value="WH2_dom"/>
</dbReference>
<comment type="caution">
    <text evidence="4">The sequence shown here is derived from an EMBL/GenBank/DDBJ whole genome shotgun (WGS) entry which is preliminary data.</text>
</comment>
<feature type="compositionally biased region" description="Polar residues" evidence="2">
    <location>
        <begin position="914"/>
        <end position="924"/>
    </location>
</feature>
<reference evidence="4 5" key="1">
    <citation type="submission" date="2024-04" db="EMBL/GenBank/DDBJ databases">
        <authorList>
            <person name="Rising A."/>
            <person name="Reimegard J."/>
            <person name="Sonavane S."/>
            <person name="Akerstrom W."/>
            <person name="Nylinder S."/>
            <person name="Hedman E."/>
            <person name="Kallberg Y."/>
        </authorList>
    </citation>
    <scope>NUCLEOTIDE SEQUENCE [LARGE SCALE GENOMIC DNA]</scope>
</reference>
<dbReference type="PANTHER" id="PTHR21557">
    <property type="entry name" value="CORDON-BLEU"/>
    <property type="match status" value="1"/>
</dbReference>
<dbReference type="Pfam" id="PF09469">
    <property type="entry name" value="Cobl"/>
    <property type="match status" value="1"/>
</dbReference>
<evidence type="ECO:0000313" key="4">
    <source>
        <dbReference type="EMBL" id="CAL1287975.1"/>
    </source>
</evidence>
<evidence type="ECO:0000313" key="5">
    <source>
        <dbReference type="Proteomes" id="UP001497382"/>
    </source>
</evidence>
<feature type="region of interest" description="Disordered" evidence="2">
    <location>
        <begin position="1181"/>
        <end position="1278"/>
    </location>
</feature>
<feature type="compositionally biased region" description="Polar residues" evidence="2">
    <location>
        <begin position="50"/>
        <end position="65"/>
    </location>
</feature>
<feature type="compositionally biased region" description="Polar residues" evidence="2">
    <location>
        <begin position="1315"/>
        <end position="1325"/>
    </location>
</feature>
<feature type="compositionally biased region" description="Polar residues" evidence="2">
    <location>
        <begin position="446"/>
        <end position="463"/>
    </location>
</feature>
<feature type="compositionally biased region" description="Pro residues" evidence="2">
    <location>
        <begin position="34"/>
        <end position="49"/>
    </location>
</feature>
<feature type="compositionally biased region" description="Basic residues" evidence="2">
    <location>
        <begin position="22"/>
        <end position="32"/>
    </location>
</feature>
<feature type="compositionally biased region" description="Polar residues" evidence="2">
    <location>
        <begin position="299"/>
        <end position="328"/>
    </location>
</feature>
<dbReference type="InterPro" id="IPR019025">
    <property type="entry name" value="Cordon-bleu_ubiquitin_domain"/>
</dbReference>
<dbReference type="EMBL" id="CAXIEN010000224">
    <property type="protein sequence ID" value="CAL1287975.1"/>
    <property type="molecule type" value="Genomic_DNA"/>
</dbReference>
<dbReference type="Proteomes" id="UP001497382">
    <property type="component" value="Unassembled WGS sequence"/>
</dbReference>
<feature type="compositionally biased region" description="Low complexity" evidence="2">
    <location>
        <begin position="610"/>
        <end position="623"/>
    </location>
</feature>
<feature type="region of interest" description="Disordered" evidence="2">
    <location>
        <begin position="446"/>
        <end position="550"/>
    </location>
</feature>
<feature type="compositionally biased region" description="Basic and acidic residues" evidence="2">
    <location>
        <begin position="1467"/>
        <end position="1485"/>
    </location>
</feature>
<proteinExistence type="predicted"/>
<organism evidence="4 5">
    <name type="scientific">Larinioides sclopetarius</name>
    <dbReference type="NCBI Taxonomy" id="280406"/>
    <lineage>
        <taxon>Eukaryota</taxon>
        <taxon>Metazoa</taxon>
        <taxon>Ecdysozoa</taxon>
        <taxon>Arthropoda</taxon>
        <taxon>Chelicerata</taxon>
        <taxon>Arachnida</taxon>
        <taxon>Araneae</taxon>
        <taxon>Araneomorphae</taxon>
        <taxon>Entelegynae</taxon>
        <taxon>Araneoidea</taxon>
        <taxon>Araneidae</taxon>
        <taxon>Larinioides</taxon>
    </lineage>
</organism>
<feature type="compositionally biased region" description="Basic and acidic residues" evidence="2">
    <location>
        <begin position="1522"/>
        <end position="1531"/>
    </location>
</feature>
<feature type="region of interest" description="Disordered" evidence="2">
    <location>
        <begin position="1"/>
        <end position="79"/>
    </location>
</feature>
<keyword evidence="1" id="KW-0175">Coiled coil</keyword>
<feature type="compositionally biased region" description="Polar residues" evidence="2">
    <location>
        <begin position="501"/>
        <end position="522"/>
    </location>
</feature>
<sequence length="1727" mass="188416">MEKRRSLSGSPPDPLRRDSSRRSLRMSTRMKKVAPPPPPPVGKAPPPPLSNGSVQQGRRTSSSGDSKPPLPTTTPGEDCAFDELLEGRMDLEVVLPDLKVVRMNVDRRTPMMDFLVQATTSNKISPSGHIINVISKDERNVSYKPNTPIGSLDASTVYIIPKSTLELPVKRMPKLANQPFEQQTFRLQVNLPLNQRMVLRVSPRITLAELKSQICAEKELDHSSHHLVHPAQPDTILDLNATLEVYGCAEISLMSNSGLRDSIRNTSTNIFPAPKIEEEKRKKSILRIFSRKRKDVTVEVNTDQAPNRIPTSHSENSLVNKNGYQPKQSLKRKPAPAPPSLARSSSPPLITQSSNSINSRPESEISIKTADEIESTVSHSRHSSDSSGYHEPSVFSDCSENKSPEASIVHGDSVSVNDAIRQNSPLHKDYSDSSFTLKRSSMTAKDTNLKNVPSCSTVSISSGSRKRKAPQPPISTLPAIESPSSPNPPSLDQDPVYLPESETTACTVENGTDTSSLQNDQDSVGKAEETRTASTSGSDAATTDSVQQESEAIRYLEDVLQESENCTKSFSNQRIMDDSDTDSLKDEGEVISVCQAEVHANDQDSSDSIVEPPTVVTPDPVLPKSNFAPLSIPQSQPEGYEAVDASADDSGISQSLNSDADSSVPSMNSDLKTMSDSGCHEEIYCNVSGGVISSSYSTPVISSPRTGVEKQPHVPIPLPRMSLKRKVLTSMESLNSSIYPSCDSLDVKSVPSGDEFPVQDAPVEIDKTNGHSARGSTVESCSNEPNTDENPAEIACVAGEKQINEIFSNTEKELLETSAVTKNTAENNIITKCVDESIDSKVESSVIEQNKEIEAKCDNSDKNSISSSLSTESTHNSATHTPQIQKKLNNFAMGCYRKDEDIDIYSIPSPEQKVTNGIGNNQNPLKDIQPPLRKNRHQPDVKIFSFKDRNQKEIVSEGGRSNVSEKRAQLNSMNTLPLTGRSASLVNLTPQKLLQKAPSGMEKMEEEVVNGAMKRTHSDQNVVKDLEPVQLKETFLQEQRRLQEEYRRLQEQFISWQKQLLSNQSLLQNEKIVPQMPFPSLEGLSNLDSNLKIISESEVSQNSETNVSSSDLRTRSLPRPKTKPLSVKEMNRPKTPPPAQPPAETAIVDIDINAPKPVKRPETLNSCSVDTQASCNQEDKVVQVPPPQDKVTQVPSPQEKVTSGTQAPSPENVLNKDTSAQTSEIIQVSSADVSSNSLSSPESDNSKSQTLPRPKPKPLSALPSSQTMTLNRNTRPKSQIVSVTIGSWQQRQKEISDIEPSSSVASTRSKFLSLENIPQNTNKPALSTMEKRKLPPVPTEIDSTPKEVPKTVPKFVEAKMTVAASKTEPTSVKTKLVSEEKPVLDTKPEQINKKPSKVASSDAKVLKTVPKQVEETAVKQADIRLASREPTATFKSAKPFVKLSSMKDEPHPPSIVGLKKWPLSDMSENRGTAEGKQSILDDLKASSKRPGGFVQDKIRRAEVDLRKPKSTKTEPSSTSKPSKQENTEASKLHITKVNVNARPAVDVNATIPKEVNVASGHGVSTTTNSNTYKSNTIPKSQSLNSELMSVFSKKAAKISEKLQQNTAQTVTVNGSGQSVPPPPPPPVAQASSSVMPTIPPAEQIPVSSRLVMARETKTLPASRKESKKSPSKHSKTVDPREELMLEIRGFGGKQALRKLCEKSCLSLLKKSPKKKTSGESSSSSKKQ</sequence>
<feature type="compositionally biased region" description="Low complexity" evidence="2">
    <location>
        <begin position="1718"/>
        <end position="1727"/>
    </location>
</feature>
<feature type="compositionally biased region" description="Basic and acidic residues" evidence="2">
    <location>
        <begin position="1652"/>
        <end position="1668"/>
    </location>
</feature>
<feature type="compositionally biased region" description="Basic and acidic residues" evidence="2">
    <location>
        <begin position="361"/>
        <end position="371"/>
    </location>
</feature>
<evidence type="ECO:0000256" key="1">
    <source>
        <dbReference type="SAM" id="Coils"/>
    </source>
</evidence>
<feature type="compositionally biased region" description="Low complexity" evidence="2">
    <location>
        <begin position="862"/>
        <end position="877"/>
    </location>
</feature>
<feature type="compositionally biased region" description="Polar residues" evidence="2">
    <location>
        <begin position="770"/>
        <end position="785"/>
    </location>
</feature>
<dbReference type="PANTHER" id="PTHR21557:SF2">
    <property type="entry name" value="CORDON-BLEU PROTEIN-LIKE 1"/>
    <property type="match status" value="1"/>
</dbReference>
<feature type="region of interest" description="Disordered" evidence="2">
    <location>
        <begin position="1444"/>
        <end position="1537"/>
    </location>
</feature>
<evidence type="ECO:0000259" key="3">
    <source>
        <dbReference type="PROSITE" id="PS51082"/>
    </source>
</evidence>
<feature type="region of interest" description="Disordered" evidence="2">
    <location>
        <begin position="299"/>
        <end position="416"/>
    </location>
</feature>
<feature type="region of interest" description="Disordered" evidence="2">
    <location>
        <begin position="599"/>
        <end position="644"/>
    </location>
</feature>
<feature type="compositionally biased region" description="Polar residues" evidence="2">
    <location>
        <begin position="1215"/>
        <end position="1228"/>
    </location>
</feature>
<feature type="region of interest" description="Disordered" evidence="2">
    <location>
        <begin position="914"/>
        <end position="934"/>
    </location>
</feature>
<feature type="domain" description="WH2" evidence="3">
    <location>
        <begin position="1679"/>
        <end position="1699"/>
    </location>
</feature>
<dbReference type="PROSITE" id="PS51082">
    <property type="entry name" value="WH2"/>
    <property type="match status" value="1"/>
</dbReference>
<feature type="compositionally biased region" description="Polar residues" evidence="2">
    <location>
        <begin position="1199"/>
        <end position="1209"/>
    </location>
</feature>
<feature type="compositionally biased region" description="Basic and acidic residues" evidence="2">
    <location>
        <begin position="1376"/>
        <end position="1392"/>
    </location>
</feature>
<name>A0AAV2AWG0_9ARAC</name>
<feature type="region of interest" description="Disordered" evidence="2">
    <location>
        <begin position="1315"/>
        <end position="1348"/>
    </location>
</feature>
<feature type="region of interest" description="Disordered" evidence="2">
    <location>
        <begin position="1612"/>
        <end position="1682"/>
    </location>
</feature>
<feature type="region of interest" description="Disordered" evidence="2">
    <location>
        <begin position="1706"/>
        <end position="1727"/>
    </location>
</feature>
<dbReference type="Gene3D" id="3.10.20.90">
    <property type="entry name" value="Phosphatidylinositol 3-kinase Catalytic Subunit, Chain A, domain 1"/>
    <property type="match status" value="1"/>
</dbReference>
<feature type="coiled-coil region" evidence="1">
    <location>
        <begin position="1032"/>
        <end position="1059"/>
    </location>
</feature>
<dbReference type="GO" id="GO:0003785">
    <property type="term" value="F:actin monomer binding"/>
    <property type="evidence" value="ECO:0007669"/>
    <property type="project" value="InterPro"/>
</dbReference>
<feature type="compositionally biased region" description="Low complexity" evidence="2">
    <location>
        <begin position="340"/>
        <end position="349"/>
    </location>
</feature>
<feature type="compositionally biased region" description="Low complexity" evidence="2">
    <location>
        <begin position="1229"/>
        <end position="1265"/>
    </location>
</feature>
<accession>A0AAV2AWG0</accession>
<feature type="compositionally biased region" description="Low complexity" evidence="2">
    <location>
        <begin position="532"/>
        <end position="545"/>
    </location>
</feature>
<feature type="region of interest" description="Disordered" evidence="2">
    <location>
        <begin position="1364"/>
        <end position="1405"/>
    </location>
</feature>
<feature type="region of interest" description="Disordered" evidence="2">
    <location>
        <begin position="858"/>
        <end position="882"/>
    </location>
</feature>
<protein>
    <recommendedName>
        <fullName evidence="3">WH2 domain-containing protein</fullName>
    </recommendedName>
</protein>
<keyword evidence="5" id="KW-1185">Reference proteome</keyword>
<evidence type="ECO:0000256" key="2">
    <source>
        <dbReference type="SAM" id="MobiDB-lite"/>
    </source>
</evidence>
<feature type="region of interest" description="Disordered" evidence="2">
    <location>
        <begin position="767"/>
        <end position="788"/>
    </location>
</feature>
<feature type="compositionally biased region" description="Polar residues" evidence="2">
    <location>
        <begin position="1098"/>
        <end position="1111"/>
    </location>
</feature>